<evidence type="ECO:0000256" key="7">
    <source>
        <dbReference type="PROSITE-ProRule" id="PRU00207"/>
    </source>
</evidence>
<evidence type="ECO:0000256" key="2">
    <source>
        <dbReference type="ARBA" id="ARBA00022490"/>
    </source>
</evidence>
<evidence type="ECO:0000259" key="8">
    <source>
        <dbReference type="PROSITE" id="PS50089"/>
    </source>
</evidence>
<dbReference type="PANTHER" id="PTHR10131:SF148">
    <property type="entry name" value="TNF RECEPTOR-ASSOCIATED FACTOR"/>
    <property type="match status" value="1"/>
</dbReference>
<dbReference type="Gene3D" id="2.60.210.10">
    <property type="entry name" value="Apoptosis, Tumor Necrosis Factor Receptor Associated Protein 2, Chain A"/>
    <property type="match status" value="1"/>
</dbReference>
<keyword evidence="5 7" id="KW-0863">Zinc-finger</keyword>
<comment type="subcellular location">
    <subcellularLocation>
        <location evidence="1">Cytoplasm</location>
    </subcellularLocation>
</comment>
<dbReference type="GO" id="GO:0008270">
    <property type="term" value="F:zinc ion binding"/>
    <property type="evidence" value="ECO:0007669"/>
    <property type="project" value="UniProtKB-KW"/>
</dbReference>
<evidence type="ECO:0000256" key="3">
    <source>
        <dbReference type="ARBA" id="ARBA00022723"/>
    </source>
</evidence>
<dbReference type="RefSeq" id="XP_066934269.1">
    <property type="nucleotide sequence ID" value="XM_067078168.1"/>
</dbReference>
<keyword evidence="12" id="KW-1185">Reference proteome</keyword>
<dbReference type="GO" id="GO:0042981">
    <property type="term" value="P:regulation of apoptotic process"/>
    <property type="evidence" value="ECO:0007669"/>
    <property type="project" value="InterPro"/>
</dbReference>
<dbReference type="OrthoDB" id="5574452at2759"/>
<dbReference type="GO" id="GO:0005737">
    <property type="term" value="C:cytoplasm"/>
    <property type="evidence" value="ECO:0007669"/>
    <property type="project" value="UniProtKB-SubCell"/>
</dbReference>
<keyword evidence="6 7" id="KW-0862">Zinc</keyword>
<dbReference type="PROSITE" id="PS50144">
    <property type="entry name" value="MATH"/>
    <property type="match status" value="1"/>
</dbReference>
<dbReference type="InterPro" id="IPR001293">
    <property type="entry name" value="Znf_TRAF"/>
</dbReference>
<feature type="domain" description="MATH" evidence="9">
    <location>
        <begin position="223"/>
        <end position="372"/>
    </location>
</feature>
<dbReference type="CDD" id="cd00270">
    <property type="entry name" value="MATH_TRAF_C"/>
    <property type="match status" value="1"/>
</dbReference>
<dbReference type="PANTHER" id="PTHR10131">
    <property type="entry name" value="TNF RECEPTOR ASSOCIATED FACTOR"/>
    <property type="match status" value="1"/>
</dbReference>
<dbReference type="InterPro" id="IPR008974">
    <property type="entry name" value="TRAF-like"/>
</dbReference>
<evidence type="ECO:0000313" key="12">
    <source>
        <dbReference type="Proteomes" id="UP000594262"/>
    </source>
</evidence>
<sequence length="386" mass="44303">MATSSVPGHISSSNSGFVSAQHGTYGFRNNEVGGYDVNFVERANPDYQCPICHFTFRDPVQTRDCGHRFCETCLEPILRKSPACCPIDRRQLTRDKVYPDRACKRTIMQLMVRCYNHGSDCEWTGELNNLQDHLEACQKTEITCENSCGRTDIARNQMSQHTGVDGDCPLAVVLCRYHDVGCKYKARRVDIDLHYQESMEVHLDFAHSRIRELEVRQENICMNGKFLWKISNYDQLVKQSASKKDKEKLCSPPFYTGQYGYKLRAEAFLNGLGQGKGSHLSLYVVIMKGEYDAILPWPFKQNVDFVLIDQDDDKANRQNKVWKLSCERNSDYFQRPNKAKSLGFGCPKFVSLDTLKSRNYIRDQTIFIKIEVESSDHLIFAPVATH</sequence>
<keyword evidence="3 7" id="KW-0479">Metal-binding</keyword>
<dbReference type="AlphaFoldDB" id="A0A7M5UUC3"/>
<evidence type="ECO:0000259" key="10">
    <source>
        <dbReference type="PROSITE" id="PS50145"/>
    </source>
</evidence>
<name>A0A7M5UUC3_9CNID</name>
<dbReference type="PROSITE" id="PS50145">
    <property type="entry name" value="ZF_TRAF"/>
    <property type="match status" value="1"/>
</dbReference>
<dbReference type="Gene3D" id="3.30.40.10">
    <property type="entry name" value="Zinc/RING finger domain, C3HC4 (zinc finger)"/>
    <property type="match status" value="1"/>
</dbReference>
<dbReference type="InterPro" id="IPR049342">
    <property type="entry name" value="TRAF1-6_MATH_dom"/>
</dbReference>
<evidence type="ECO:0000256" key="1">
    <source>
        <dbReference type="ARBA" id="ARBA00004496"/>
    </source>
</evidence>
<protein>
    <submittedName>
        <fullName evidence="11">Uncharacterized protein</fullName>
    </submittedName>
</protein>
<dbReference type="SMART" id="SM00061">
    <property type="entry name" value="MATH"/>
    <property type="match status" value="1"/>
</dbReference>
<dbReference type="SUPFAM" id="SSF49599">
    <property type="entry name" value="TRAF domain-like"/>
    <property type="match status" value="2"/>
</dbReference>
<dbReference type="InterPro" id="IPR013083">
    <property type="entry name" value="Znf_RING/FYVE/PHD"/>
</dbReference>
<dbReference type="EnsemblMetazoa" id="CLYHEMT004268.1">
    <property type="protein sequence ID" value="CLYHEMP004268.1"/>
    <property type="gene ID" value="CLYHEMG004268"/>
</dbReference>
<feature type="domain" description="TRAF-type" evidence="10">
    <location>
        <begin position="133"/>
        <end position="185"/>
    </location>
</feature>
<keyword evidence="4" id="KW-0677">Repeat</keyword>
<feature type="domain" description="RING-type" evidence="8">
    <location>
        <begin position="49"/>
        <end position="89"/>
    </location>
</feature>
<dbReference type="InterPro" id="IPR001841">
    <property type="entry name" value="Znf_RING"/>
</dbReference>
<reference evidence="11" key="1">
    <citation type="submission" date="2021-01" db="UniProtKB">
        <authorList>
            <consortium name="EnsemblMetazoa"/>
        </authorList>
    </citation>
    <scope>IDENTIFICATION</scope>
</reference>
<dbReference type="Pfam" id="PF13923">
    <property type="entry name" value="zf-C3HC4_2"/>
    <property type="match status" value="1"/>
</dbReference>
<evidence type="ECO:0000256" key="4">
    <source>
        <dbReference type="ARBA" id="ARBA00022737"/>
    </source>
</evidence>
<accession>A0A7M5UUC3</accession>
<dbReference type="InterPro" id="IPR012227">
    <property type="entry name" value="TNF_rcpt-assoc_TRAF_met"/>
</dbReference>
<keyword evidence="2" id="KW-0963">Cytoplasm</keyword>
<dbReference type="Proteomes" id="UP000594262">
    <property type="component" value="Unplaced"/>
</dbReference>
<dbReference type="Pfam" id="PF02176">
    <property type="entry name" value="zf-TRAF"/>
    <property type="match status" value="1"/>
</dbReference>
<dbReference type="PROSITE" id="PS50089">
    <property type="entry name" value="ZF_RING_2"/>
    <property type="match status" value="1"/>
</dbReference>
<evidence type="ECO:0000256" key="5">
    <source>
        <dbReference type="ARBA" id="ARBA00022771"/>
    </source>
</evidence>
<dbReference type="PROSITE" id="PS00518">
    <property type="entry name" value="ZF_RING_1"/>
    <property type="match status" value="1"/>
</dbReference>
<dbReference type="FunFam" id="3.30.40.10:FF:000286">
    <property type="entry name" value="TNF receptor-associated factor"/>
    <property type="match status" value="1"/>
</dbReference>
<organism evidence="11 12">
    <name type="scientific">Clytia hemisphaerica</name>
    <dbReference type="NCBI Taxonomy" id="252671"/>
    <lineage>
        <taxon>Eukaryota</taxon>
        <taxon>Metazoa</taxon>
        <taxon>Cnidaria</taxon>
        <taxon>Hydrozoa</taxon>
        <taxon>Hydroidolina</taxon>
        <taxon>Leptothecata</taxon>
        <taxon>Obeliida</taxon>
        <taxon>Clytiidae</taxon>
        <taxon>Clytia</taxon>
    </lineage>
</organism>
<dbReference type="FunFam" id="2.60.210.10:FF:000007">
    <property type="entry name" value="TNF receptor-associated factor"/>
    <property type="match status" value="1"/>
</dbReference>
<dbReference type="SMART" id="SM00184">
    <property type="entry name" value="RING"/>
    <property type="match status" value="1"/>
</dbReference>
<dbReference type="InterPro" id="IPR002083">
    <property type="entry name" value="MATH/TRAF_dom"/>
</dbReference>
<dbReference type="Pfam" id="PF21355">
    <property type="entry name" value="TRAF-mep_MATH"/>
    <property type="match status" value="1"/>
</dbReference>
<feature type="zinc finger region" description="TRAF-type" evidence="7">
    <location>
        <begin position="133"/>
        <end position="185"/>
    </location>
</feature>
<evidence type="ECO:0000313" key="11">
    <source>
        <dbReference type="EnsemblMetazoa" id="CLYHEMP004268.1"/>
    </source>
</evidence>
<dbReference type="EnsemblMetazoa" id="CLYHEMT021208.1">
    <property type="protein sequence ID" value="CLYHEMP021208.1"/>
    <property type="gene ID" value="CLYHEMG021208"/>
</dbReference>
<dbReference type="PIRSF" id="PIRSF015614">
    <property type="entry name" value="TRAF"/>
    <property type="match status" value="1"/>
</dbReference>
<evidence type="ECO:0000259" key="9">
    <source>
        <dbReference type="PROSITE" id="PS50144"/>
    </source>
</evidence>
<evidence type="ECO:0000256" key="6">
    <source>
        <dbReference type="ARBA" id="ARBA00022833"/>
    </source>
</evidence>
<proteinExistence type="predicted"/>
<dbReference type="GO" id="GO:0007165">
    <property type="term" value="P:signal transduction"/>
    <property type="evidence" value="ECO:0007669"/>
    <property type="project" value="InterPro"/>
</dbReference>
<dbReference type="GeneID" id="136821947"/>
<dbReference type="InterPro" id="IPR017907">
    <property type="entry name" value="Znf_RING_CS"/>
</dbReference>
<dbReference type="GO" id="GO:0043122">
    <property type="term" value="P:regulation of canonical NF-kappaB signal transduction"/>
    <property type="evidence" value="ECO:0007669"/>
    <property type="project" value="TreeGrafter"/>
</dbReference>
<dbReference type="SUPFAM" id="SSF57850">
    <property type="entry name" value="RING/U-box"/>
    <property type="match status" value="1"/>
</dbReference>